<keyword evidence="7" id="KW-1133">Transmembrane helix</keyword>
<evidence type="ECO:0000256" key="4">
    <source>
        <dbReference type="ARBA" id="ARBA00022692"/>
    </source>
</evidence>
<keyword evidence="4" id="KW-0812">Transmembrane</keyword>
<evidence type="ECO:0000256" key="8">
    <source>
        <dbReference type="ARBA" id="ARBA00023128"/>
    </source>
</evidence>
<evidence type="ECO:0008006" key="12">
    <source>
        <dbReference type="Google" id="ProtNLM"/>
    </source>
</evidence>
<evidence type="ECO:0000256" key="9">
    <source>
        <dbReference type="ARBA" id="ARBA00023136"/>
    </source>
</evidence>
<dbReference type="FunFam" id="4.10.95.10:FF:000001">
    <property type="entry name" value="Cytochrome c oxidase subunit 6A, mitochondrial"/>
    <property type="match status" value="1"/>
</dbReference>
<dbReference type="EnsemblMetazoa" id="ACOM024379-RA">
    <property type="protein sequence ID" value="ACOM024379-PA.1"/>
    <property type="gene ID" value="ACOM024379"/>
</dbReference>
<evidence type="ECO:0000256" key="10">
    <source>
        <dbReference type="RuleBase" id="RU004396"/>
    </source>
</evidence>
<name>A0A8W7P2T7_ANOCL</name>
<evidence type="ECO:0000256" key="7">
    <source>
        <dbReference type="ARBA" id="ARBA00022989"/>
    </source>
</evidence>
<proteinExistence type="inferred from homology"/>
<dbReference type="CDD" id="cd00925">
    <property type="entry name" value="Cyt_c_Oxidase_VIa"/>
    <property type="match status" value="1"/>
</dbReference>
<reference evidence="11" key="1">
    <citation type="submission" date="2022-08" db="UniProtKB">
        <authorList>
            <consortium name="EnsemblMetazoa"/>
        </authorList>
    </citation>
    <scope>IDENTIFICATION</scope>
</reference>
<dbReference type="GO" id="GO:0005743">
    <property type="term" value="C:mitochondrial inner membrane"/>
    <property type="evidence" value="ECO:0007669"/>
    <property type="project" value="UniProtKB-SubCell"/>
</dbReference>
<keyword evidence="5" id="KW-0999">Mitochondrion inner membrane</keyword>
<keyword evidence="8" id="KW-0496">Mitochondrion</keyword>
<comment type="pathway">
    <text evidence="2">Energy metabolism; oxidative phosphorylation.</text>
</comment>
<dbReference type="VEuPathDB" id="VectorBase:ACON2_039195"/>
<dbReference type="GO" id="GO:0030234">
    <property type="term" value="F:enzyme regulator activity"/>
    <property type="evidence" value="ECO:0007669"/>
    <property type="project" value="TreeGrafter"/>
</dbReference>
<dbReference type="Pfam" id="PF02046">
    <property type="entry name" value="COX6A"/>
    <property type="match status" value="1"/>
</dbReference>
<dbReference type="PANTHER" id="PTHR11504:SF0">
    <property type="entry name" value="CYTOCHROME C OXIDASE SUBUNIT"/>
    <property type="match status" value="1"/>
</dbReference>
<protein>
    <recommendedName>
        <fullName evidence="12">Cytochrome c oxidase subunit</fullName>
    </recommendedName>
</protein>
<evidence type="ECO:0000313" key="11">
    <source>
        <dbReference type="EnsemblMetazoa" id="ACOM024379-PA.1"/>
    </source>
</evidence>
<dbReference type="InterPro" id="IPR001349">
    <property type="entry name" value="Cyt_c_oxidase_su6a"/>
</dbReference>
<comment type="subcellular location">
    <subcellularLocation>
        <location evidence="1">Mitochondrion inner membrane</location>
        <topology evidence="1">Single-pass membrane protein</topology>
    </subcellularLocation>
</comment>
<keyword evidence="6" id="KW-0809">Transit peptide</keyword>
<evidence type="ECO:0000256" key="5">
    <source>
        <dbReference type="ARBA" id="ARBA00022792"/>
    </source>
</evidence>
<evidence type="ECO:0000256" key="1">
    <source>
        <dbReference type="ARBA" id="ARBA00004434"/>
    </source>
</evidence>
<sequence>LQHIHQNRKMSSSLSRFSQTSNMATLFLRRTFCLNTPTAPPCPPCPEPAPSSSRGYKFWKKITFMVAMPLVGLIALNTYTEHQKEHAHRSRPKFIEYEYLRIRTKRYPWRDGVKTLFHNPEVNALPTGYEK</sequence>
<evidence type="ECO:0000256" key="2">
    <source>
        <dbReference type="ARBA" id="ARBA00004673"/>
    </source>
</evidence>
<comment type="similarity">
    <text evidence="3 10">Belongs to the cytochrome c oxidase subunit 6A family.</text>
</comment>
<dbReference type="GO" id="GO:0006123">
    <property type="term" value="P:mitochondrial electron transport, cytochrome c to oxygen"/>
    <property type="evidence" value="ECO:0007669"/>
    <property type="project" value="TreeGrafter"/>
</dbReference>
<keyword evidence="9" id="KW-0472">Membrane</keyword>
<dbReference type="PANTHER" id="PTHR11504">
    <property type="entry name" value="CYTOCHROME C OXIDASE POLYPEPTIDE VIA"/>
    <property type="match status" value="1"/>
</dbReference>
<dbReference type="Proteomes" id="UP000075882">
    <property type="component" value="Unassembled WGS sequence"/>
</dbReference>
<dbReference type="InterPro" id="IPR036418">
    <property type="entry name" value="Cyt_c_oxidase_su6a_sf"/>
</dbReference>
<dbReference type="SUPFAM" id="SSF81411">
    <property type="entry name" value="Mitochondrial cytochrome c oxidase subunit VIa"/>
    <property type="match status" value="1"/>
</dbReference>
<evidence type="ECO:0000256" key="3">
    <source>
        <dbReference type="ARBA" id="ARBA00005553"/>
    </source>
</evidence>
<organism evidence="11">
    <name type="scientific">Anopheles coluzzii</name>
    <name type="common">African malaria mosquito</name>
    <dbReference type="NCBI Taxonomy" id="1518534"/>
    <lineage>
        <taxon>Eukaryota</taxon>
        <taxon>Metazoa</taxon>
        <taxon>Ecdysozoa</taxon>
        <taxon>Arthropoda</taxon>
        <taxon>Hexapoda</taxon>
        <taxon>Insecta</taxon>
        <taxon>Pterygota</taxon>
        <taxon>Neoptera</taxon>
        <taxon>Endopterygota</taxon>
        <taxon>Diptera</taxon>
        <taxon>Nematocera</taxon>
        <taxon>Culicoidea</taxon>
        <taxon>Culicidae</taxon>
        <taxon>Anophelinae</taxon>
        <taxon>Anopheles</taxon>
    </lineage>
</organism>
<dbReference type="Gene3D" id="4.10.95.10">
    <property type="entry name" value="Cytochrome c oxidase, subunit VIa"/>
    <property type="match status" value="1"/>
</dbReference>
<dbReference type="AlphaFoldDB" id="A0A8W7P2T7"/>
<accession>A0A8W7P2T7</accession>
<evidence type="ECO:0000256" key="6">
    <source>
        <dbReference type="ARBA" id="ARBA00022946"/>
    </source>
</evidence>